<sequence>MKTTYIQTNQLKIMKIMNCKLPILLLSFILLVTYGCNTEEEMQIAEDEIISFEVNEYNNDLNEFAQAVNNAVNSNIEFRKLIKEEAIKKFDGDYDVLLSHIINRNIAGGNTNSSNRSNFTVKELLNDYLPNKNPSNMRNSESAIEALSKKYPDLQVSVPVKAEEWESESYIPKVTFIPLEYQDGITQSVLGYDNNNNIITIDAINEPENAIIVIGPNERIPEPIGGPILIVDVPDPVSLTALPTEAGIRLNWNMSTTTNSQNTTGYYIYRQGVNDNVFRKIQTVLGANNRSYNDNNIINGASYTYYVQAYFYSSSVSNPSNYVNATAPYRPNPVVTFDAIQQSKSQIELRWQNSNNQYIEYTKLQRMIVGQHTNYSEIGRFDINEQDYFDLNFPLGKKILYKITHNTTLGESDARYDFVHTPYRDISKSSKVYIKKIKIGSELKDIEGWIKGAPEFYIKVLNVDQASKQAYEVQDQIDIDFNSRSNSSQDLSVYVMDWMPGFWYDMLTFSVEEYDKPSSDFEFKIKAGFNVKDSIIKGLDIGASAEYKVKFEDKGEYCGKSYFSYYENPEKWIKFPNYGLEILLSEKQ</sequence>
<dbReference type="PROSITE" id="PS50853">
    <property type="entry name" value="FN3"/>
    <property type="match status" value="1"/>
</dbReference>
<dbReference type="RefSeq" id="WP_308349181.1">
    <property type="nucleotide sequence ID" value="NZ_CP129971.1"/>
</dbReference>
<accession>A0AA51NAZ6</accession>
<name>A0AA51NAZ6_9BACT</name>
<dbReference type="SUPFAM" id="SSF49265">
    <property type="entry name" value="Fibronectin type III"/>
    <property type="match status" value="1"/>
</dbReference>
<dbReference type="InterPro" id="IPR036116">
    <property type="entry name" value="FN3_sf"/>
</dbReference>
<reference evidence="2 3" key="1">
    <citation type="submission" date="2023-08" db="EMBL/GenBank/DDBJ databases">
        <title>Comparative genomics and taxonomic characterization of three novel marine species of genus Marivirga.</title>
        <authorList>
            <person name="Muhammad N."/>
            <person name="Kim S.-G."/>
        </authorList>
    </citation>
    <scope>NUCLEOTIDE SEQUENCE [LARGE SCALE GENOMIC DNA]</scope>
    <source>
        <strain evidence="2 3">BDSF4-3</strain>
    </source>
</reference>
<dbReference type="InterPro" id="IPR003961">
    <property type="entry name" value="FN3_dom"/>
</dbReference>
<evidence type="ECO:0000313" key="2">
    <source>
        <dbReference type="EMBL" id="WMN11645.1"/>
    </source>
</evidence>
<feature type="domain" description="Fibronectin type-III" evidence="1">
    <location>
        <begin position="233"/>
        <end position="330"/>
    </location>
</feature>
<evidence type="ECO:0000259" key="1">
    <source>
        <dbReference type="PROSITE" id="PS50853"/>
    </source>
</evidence>
<dbReference type="KEGG" id="msaa:QYS49_39125"/>
<organism evidence="2 3">
    <name type="scientific">Marivirga salinarum</name>
    <dbReference type="NCBI Taxonomy" id="3059078"/>
    <lineage>
        <taxon>Bacteria</taxon>
        <taxon>Pseudomonadati</taxon>
        <taxon>Bacteroidota</taxon>
        <taxon>Cytophagia</taxon>
        <taxon>Cytophagales</taxon>
        <taxon>Marivirgaceae</taxon>
        <taxon>Marivirga</taxon>
    </lineage>
</organism>
<dbReference type="Proteomes" id="UP001230496">
    <property type="component" value="Chromosome"/>
</dbReference>
<protein>
    <recommendedName>
        <fullName evidence="1">Fibronectin type-III domain-containing protein</fullName>
    </recommendedName>
</protein>
<evidence type="ECO:0000313" key="3">
    <source>
        <dbReference type="Proteomes" id="UP001230496"/>
    </source>
</evidence>
<dbReference type="Gene3D" id="2.60.40.10">
    <property type="entry name" value="Immunoglobulins"/>
    <property type="match status" value="1"/>
</dbReference>
<keyword evidence="3" id="KW-1185">Reference proteome</keyword>
<gene>
    <name evidence="2" type="ORF">QYS49_39125</name>
</gene>
<dbReference type="InterPro" id="IPR013783">
    <property type="entry name" value="Ig-like_fold"/>
</dbReference>
<proteinExistence type="predicted"/>
<dbReference type="EMBL" id="CP129971">
    <property type="protein sequence ID" value="WMN11645.1"/>
    <property type="molecule type" value="Genomic_DNA"/>
</dbReference>
<dbReference type="AlphaFoldDB" id="A0AA51NAZ6"/>